<proteinExistence type="inferred from homology"/>
<sequence>MSKWILVGPFVGVVLITVALIIGYVVVPPIVDQRVTENVQLVEGTEQYERWVEVPQPLDFKVYIFNVTNVDEIQRGMIPKLEEIGPFVYSQSRKKHNIRFSRSLDRVSYYSQMSFTFNKEKSGYLTEDMDITVLNMHMNTILQIIDKEGRQIISNMTRGVERTIDHIPVVNVVKKMLDRYTPLQSILQTVENETPFFMPVINDQLHTIFGPTNSFFVKTTPRKFLFDGVEFCRDPVGVAQLVCQMVEDRKSATITKTPDNHALRFSMFNHKNVTHDGLYEVNTGIRRLERLMRIERWNNARVLPHWKADKNGAPTTCQFINGTDGTAVAPFRQANDNLYIFSSDICRSVQVFYDEEINYNGIRGFRYSIRNNFLNEMPDCFCIDKIKGALTENSGCLYPGALDLTDCLDAPVVATLPHFLNADPRYNVMVEGLNATPEKHNIFMDVEPYTGSPLRGGKRMQFNMFLKQIEQIKLSENFKIPRLFPVLWVDEGLELNEEMTDLIKGDLTNVLTLVAVLQWSFVGIGVALIFGMLLWYYLLTRKVKNSASVDPIYDVKG</sequence>
<keyword evidence="9 14" id="KW-0472">Membrane</keyword>
<dbReference type="AlphaFoldDB" id="A0A1J1J3I7"/>
<organism evidence="15 16">
    <name type="scientific">Clunio marinus</name>
    <dbReference type="NCBI Taxonomy" id="568069"/>
    <lineage>
        <taxon>Eukaryota</taxon>
        <taxon>Metazoa</taxon>
        <taxon>Ecdysozoa</taxon>
        <taxon>Arthropoda</taxon>
        <taxon>Hexapoda</taxon>
        <taxon>Insecta</taxon>
        <taxon>Pterygota</taxon>
        <taxon>Neoptera</taxon>
        <taxon>Endopterygota</taxon>
        <taxon>Diptera</taxon>
        <taxon>Nematocera</taxon>
        <taxon>Chironomoidea</taxon>
        <taxon>Chironomidae</taxon>
        <taxon>Clunio</taxon>
    </lineage>
</organism>
<keyword evidence="4" id="KW-1003">Cell membrane</keyword>
<evidence type="ECO:0000256" key="13">
    <source>
        <dbReference type="ARBA" id="ARBA00040645"/>
    </source>
</evidence>
<dbReference type="InterPro" id="IPR002159">
    <property type="entry name" value="CD36_fam"/>
</dbReference>
<protein>
    <recommendedName>
        <fullName evidence="13">Sensory neuron membrane protein 2</fullName>
    </recommendedName>
</protein>
<dbReference type="GO" id="GO:0007608">
    <property type="term" value="P:sensory perception of smell"/>
    <property type="evidence" value="ECO:0007669"/>
    <property type="project" value="UniProtKB-KW"/>
</dbReference>
<evidence type="ECO:0000256" key="3">
    <source>
        <dbReference type="ARBA" id="ARBA00010532"/>
    </source>
</evidence>
<name>A0A1J1J3I7_9DIPT</name>
<evidence type="ECO:0000256" key="7">
    <source>
        <dbReference type="ARBA" id="ARBA00022725"/>
    </source>
</evidence>
<comment type="function">
    <text evidence="1">Plays an olfactory role that is not restricted to pheromone sensitivity.</text>
</comment>
<dbReference type="GO" id="GO:0005044">
    <property type="term" value="F:scavenger receptor activity"/>
    <property type="evidence" value="ECO:0007669"/>
    <property type="project" value="TreeGrafter"/>
</dbReference>
<evidence type="ECO:0000256" key="9">
    <source>
        <dbReference type="ARBA" id="ARBA00023136"/>
    </source>
</evidence>
<accession>A0A1J1J3I7</accession>
<reference evidence="15 16" key="1">
    <citation type="submission" date="2015-04" db="EMBL/GenBank/DDBJ databases">
        <authorList>
            <person name="Syromyatnikov M.Y."/>
            <person name="Popov V.N."/>
        </authorList>
    </citation>
    <scope>NUCLEOTIDE SEQUENCE [LARGE SCALE GENOMIC DNA]</scope>
</reference>
<dbReference type="PRINTS" id="PR01609">
    <property type="entry name" value="CD36FAMILY"/>
</dbReference>
<dbReference type="STRING" id="568069.A0A1J1J3I7"/>
<evidence type="ECO:0000256" key="2">
    <source>
        <dbReference type="ARBA" id="ARBA00004236"/>
    </source>
</evidence>
<feature type="transmembrane region" description="Helical" evidence="14">
    <location>
        <begin position="7"/>
        <end position="27"/>
    </location>
</feature>
<evidence type="ECO:0000256" key="14">
    <source>
        <dbReference type="SAM" id="Phobius"/>
    </source>
</evidence>
<keyword evidence="6 14" id="KW-0812">Transmembrane</keyword>
<evidence type="ECO:0000313" key="15">
    <source>
        <dbReference type="EMBL" id="CRL06919.1"/>
    </source>
</evidence>
<dbReference type="GO" id="GO:0005737">
    <property type="term" value="C:cytoplasm"/>
    <property type="evidence" value="ECO:0007669"/>
    <property type="project" value="TreeGrafter"/>
</dbReference>
<dbReference type="Proteomes" id="UP000183832">
    <property type="component" value="Unassembled WGS sequence"/>
</dbReference>
<keyword evidence="5" id="KW-0716">Sensory transduction</keyword>
<dbReference type="GO" id="GO:0005886">
    <property type="term" value="C:plasma membrane"/>
    <property type="evidence" value="ECO:0007669"/>
    <property type="project" value="UniProtKB-SubCell"/>
</dbReference>
<evidence type="ECO:0000256" key="11">
    <source>
        <dbReference type="ARBA" id="ARBA00023170"/>
    </source>
</evidence>
<evidence type="ECO:0000256" key="12">
    <source>
        <dbReference type="ARBA" id="ARBA00023180"/>
    </source>
</evidence>
<gene>
    <name evidence="15" type="ORF">CLUMA_CG019584</name>
</gene>
<evidence type="ECO:0000256" key="6">
    <source>
        <dbReference type="ARBA" id="ARBA00022692"/>
    </source>
</evidence>
<keyword evidence="12" id="KW-0325">Glycoprotein</keyword>
<evidence type="ECO:0000256" key="1">
    <source>
        <dbReference type="ARBA" id="ARBA00003156"/>
    </source>
</evidence>
<comment type="subcellular location">
    <subcellularLocation>
        <location evidence="2">Cell membrane</location>
    </subcellularLocation>
</comment>
<evidence type="ECO:0000256" key="10">
    <source>
        <dbReference type="ARBA" id="ARBA00023157"/>
    </source>
</evidence>
<keyword evidence="11" id="KW-0675">Receptor</keyword>
<keyword evidence="7" id="KW-0552">Olfaction</keyword>
<dbReference type="PANTHER" id="PTHR11923">
    <property type="entry name" value="SCAVENGER RECEPTOR CLASS B TYPE-1 SR-B1"/>
    <property type="match status" value="1"/>
</dbReference>
<keyword evidence="8 14" id="KW-1133">Transmembrane helix</keyword>
<evidence type="ECO:0000256" key="4">
    <source>
        <dbReference type="ARBA" id="ARBA00022475"/>
    </source>
</evidence>
<keyword evidence="10" id="KW-1015">Disulfide bond</keyword>
<dbReference type="PANTHER" id="PTHR11923:SF109">
    <property type="entry name" value="SENSORY NEURON MEMBRANE PROTEIN 2"/>
    <property type="match status" value="1"/>
</dbReference>
<dbReference type="EMBL" id="CVRI01000067">
    <property type="protein sequence ID" value="CRL06919.1"/>
    <property type="molecule type" value="Genomic_DNA"/>
</dbReference>
<keyword evidence="16" id="KW-1185">Reference proteome</keyword>
<comment type="similarity">
    <text evidence="3">Belongs to the CD36 family.</text>
</comment>
<dbReference type="Pfam" id="PF01130">
    <property type="entry name" value="CD36"/>
    <property type="match status" value="1"/>
</dbReference>
<feature type="transmembrane region" description="Helical" evidence="14">
    <location>
        <begin position="516"/>
        <end position="538"/>
    </location>
</feature>
<evidence type="ECO:0000256" key="8">
    <source>
        <dbReference type="ARBA" id="ARBA00022989"/>
    </source>
</evidence>
<dbReference type="OrthoDB" id="195015at2759"/>
<evidence type="ECO:0000256" key="5">
    <source>
        <dbReference type="ARBA" id="ARBA00022606"/>
    </source>
</evidence>
<evidence type="ECO:0000313" key="16">
    <source>
        <dbReference type="Proteomes" id="UP000183832"/>
    </source>
</evidence>